<reference evidence="1 2" key="1">
    <citation type="submission" date="2015-01" db="EMBL/GenBank/DDBJ databases">
        <title>Genome Sequencing of Rickettsiales.</title>
        <authorList>
            <person name="Daugherty S.C."/>
            <person name="Su Q."/>
            <person name="Abolude K."/>
            <person name="Beier-Sexton M."/>
            <person name="Carlyon J.A."/>
            <person name="Carter R."/>
            <person name="Day N.P."/>
            <person name="Dumler S.J."/>
            <person name="Dyachenko V."/>
            <person name="Godinez A."/>
            <person name="Kurtti T.J."/>
            <person name="Lichay M."/>
            <person name="Mullins K.E."/>
            <person name="Ott S."/>
            <person name="Pappas-Brown V."/>
            <person name="Paris D.H."/>
            <person name="Patel P."/>
            <person name="Richards A.L."/>
            <person name="Sadzewicz L."/>
            <person name="Sears K."/>
            <person name="Seidman D."/>
            <person name="Sengamalay N."/>
            <person name="Stenos J."/>
            <person name="Tallon L.J."/>
            <person name="Vincent G."/>
            <person name="Fraser C.M."/>
            <person name="Munderloh U."/>
            <person name="Dunning-Hotopp J.C."/>
        </authorList>
    </citation>
    <scope>NUCLEOTIDE SEQUENCE [LARGE SCALE GENOMIC DNA]</scope>
    <source>
        <strain evidence="1 2">Ac/Pa</strain>
    </source>
</reference>
<evidence type="ECO:0000313" key="2">
    <source>
        <dbReference type="Proteomes" id="UP000033556"/>
    </source>
</evidence>
<evidence type="ECO:0000313" key="1">
    <source>
        <dbReference type="EMBL" id="KJV62761.1"/>
    </source>
</evidence>
<gene>
    <name evidence="1" type="ORF">APHACPA_1800</name>
</gene>
<protein>
    <submittedName>
        <fullName evidence="1">Putative membrane domain protein</fullName>
    </submittedName>
</protein>
<dbReference type="Proteomes" id="UP000033556">
    <property type="component" value="Unassembled WGS sequence"/>
</dbReference>
<dbReference type="RefSeq" id="WP_081120763.1">
    <property type="nucleotide sequence ID" value="NZ_LANR01000001.1"/>
</dbReference>
<name>A0A0F3N4U6_RICAM</name>
<dbReference type="EMBL" id="LANR01000001">
    <property type="protein sequence ID" value="KJV62761.1"/>
    <property type="molecule type" value="Genomic_DNA"/>
</dbReference>
<comment type="caution">
    <text evidence="1">The sequence shown here is derived from an EMBL/GenBank/DDBJ whole genome shotgun (WGS) entry which is preliminary data.</text>
</comment>
<dbReference type="PATRIC" id="fig|1359164.3.peg.1774"/>
<dbReference type="AlphaFoldDB" id="A0A0F3N4U6"/>
<sequence>MNGTVYGDPKFTEFLYNEKNQDIIRIYHNNMELINGIIKKEIDGFISDRIVGAVNILGRTIDRNILEVPLNIKTPIHLMFSKKTVS</sequence>
<accession>A0A0F3N4U6</accession>
<proteinExistence type="predicted"/>
<keyword evidence="2" id="KW-1185">Reference proteome</keyword>
<organism evidence="1 2">
    <name type="scientific">Rickettsia amblyommatis str. Ac/Pa</name>
    <dbReference type="NCBI Taxonomy" id="1359164"/>
    <lineage>
        <taxon>Bacteria</taxon>
        <taxon>Pseudomonadati</taxon>
        <taxon>Pseudomonadota</taxon>
        <taxon>Alphaproteobacteria</taxon>
        <taxon>Rickettsiales</taxon>
        <taxon>Rickettsiaceae</taxon>
        <taxon>Rickettsieae</taxon>
        <taxon>Rickettsia</taxon>
        <taxon>spotted fever group</taxon>
    </lineage>
</organism>